<feature type="compositionally biased region" description="Basic and acidic residues" evidence="1">
    <location>
        <begin position="37"/>
        <end position="50"/>
    </location>
</feature>
<reference evidence="3" key="1">
    <citation type="journal article" date="2013" name="Science">
        <title>The Amborella genome and the evolution of flowering plants.</title>
        <authorList>
            <consortium name="Amborella Genome Project"/>
        </authorList>
    </citation>
    <scope>NUCLEOTIDE SEQUENCE [LARGE SCALE GENOMIC DNA]</scope>
</reference>
<dbReference type="AlphaFoldDB" id="W1P4H0"/>
<feature type="region of interest" description="Disordered" evidence="1">
    <location>
        <begin position="36"/>
        <end position="68"/>
    </location>
</feature>
<name>W1P4H0_AMBTC</name>
<dbReference type="Gramene" id="ERN02813">
    <property type="protein sequence ID" value="ERN02813"/>
    <property type="gene ID" value="AMTR_s00086p00126640"/>
</dbReference>
<sequence length="106" mass="11809">MRRGSILAPLRRGGRGGMRRHDDVWLWGVRQEGGPLSRRERVSEGREGRIEGSGWASEGIGEEDASGKKVRNWCMKNSSRPYSLGQGGGGKTCQMHVHLSYINDTR</sequence>
<dbReference type="Proteomes" id="UP000017836">
    <property type="component" value="Unassembled WGS sequence"/>
</dbReference>
<dbReference type="EMBL" id="KI394485">
    <property type="protein sequence ID" value="ERN02813.1"/>
    <property type="molecule type" value="Genomic_DNA"/>
</dbReference>
<organism evidence="2 3">
    <name type="scientific">Amborella trichopoda</name>
    <dbReference type="NCBI Taxonomy" id="13333"/>
    <lineage>
        <taxon>Eukaryota</taxon>
        <taxon>Viridiplantae</taxon>
        <taxon>Streptophyta</taxon>
        <taxon>Embryophyta</taxon>
        <taxon>Tracheophyta</taxon>
        <taxon>Spermatophyta</taxon>
        <taxon>Magnoliopsida</taxon>
        <taxon>Amborellales</taxon>
        <taxon>Amborellaceae</taxon>
        <taxon>Amborella</taxon>
    </lineage>
</organism>
<dbReference type="HOGENOM" id="CLU_2226798_0_0_1"/>
<accession>W1P4H0</accession>
<evidence type="ECO:0000313" key="3">
    <source>
        <dbReference type="Proteomes" id="UP000017836"/>
    </source>
</evidence>
<evidence type="ECO:0000256" key="1">
    <source>
        <dbReference type="SAM" id="MobiDB-lite"/>
    </source>
</evidence>
<proteinExistence type="predicted"/>
<protein>
    <submittedName>
        <fullName evidence="2">Uncharacterized protein</fullName>
    </submittedName>
</protein>
<evidence type="ECO:0000313" key="2">
    <source>
        <dbReference type="EMBL" id="ERN02813.1"/>
    </source>
</evidence>
<gene>
    <name evidence="2" type="ORF">AMTR_s00086p00126640</name>
</gene>
<keyword evidence="3" id="KW-1185">Reference proteome</keyword>